<reference evidence="1" key="1">
    <citation type="submission" date="2018-01" db="EMBL/GenBank/DDBJ databases">
        <title>Draft genome sequence of Bandra megavirus.</title>
        <authorList>
            <person name="Chatterjee A."/>
            <person name="Yadav R."/>
            <person name="Kondabagil K."/>
        </authorList>
    </citation>
    <scope>NUCLEOTIDE SEQUENCE</scope>
    <source>
        <strain evidence="1">KK-1</strain>
    </source>
</reference>
<protein>
    <recommendedName>
        <fullName evidence="2">Exonuclease</fullName>
    </recommendedName>
</protein>
<evidence type="ECO:0000313" key="1">
    <source>
        <dbReference type="EMBL" id="AUV58599.1"/>
    </source>
</evidence>
<dbReference type="EMBL" id="MG779355">
    <property type="protein sequence ID" value="AUV58599.1"/>
    <property type="molecule type" value="Genomic_DNA"/>
</dbReference>
<organism evidence="1">
    <name type="scientific">Bandra megavirus</name>
    <dbReference type="NCBI Taxonomy" id="2071566"/>
    <lineage>
        <taxon>Viruses</taxon>
        <taxon>Varidnaviria</taxon>
        <taxon>Bamfordvirae</taxon>
        <taxon>Nucleocytoviricota</taxon>
        <taxon>Megaviricetes</taxon>
        <taxon>Imitervirales</taxon>
        <taxon>Mimiviridae</taxon>
        <taxon>Megamimivirinae</taxon>
        <taxon>Megavirus</taxon>
    </lineage>
</organism>
<proteinExistence type="predicted"/>
<dbReference type="Gene3D" id="3.30.420.10">
    <property type="entry name" value="Ribonuclease H-like superfamily/Ribonuclease H"/>
    <property type="match status" value="1"/>
</dbReference>
<evidence type="ECO:0008006" key="2">
    <source>
        <dbReference type="Google" id="ProtNLM"/>
    </source>
</evidence>
<dbReference type="GO" id="GO:0003676">
    <property type="term" value="F:nucleic acid binding"/>
    <property type="evidence" value="ECO:0007669"/>
    <property type="project" value="InterPro"/>
</dbReference>
<name>A0A2K9V8R0_9VIRU</name>
<sequence>MTSIDDIATNLQIFYQKILDIFQSESSPIDKWKSIASYIHENNDIVTKSYKKIKKEVENLDISLDYNIDFNQINKQITKESNSVVKCSSIILGLHIILYDLMSQEGNYSFVFDGKKEMAILKKDIMYYVSISSKNEQNIFFHAFLLVFALESLFNKYLYVGIDFEYTNRKIQLAQLNFEHNHTDKSMILIVSPNELEPIMTDNFIDFIICNKNIKKILHGSDSLDIPYMYNHLLQDDPAKIIKFTRSLIDTRFLCEYYKLTRSEPSDNKCSIYDEDSTRSAIYYFKVVSDDQQRRLAELLESMPSPHDRDWYIHKMPVSQVQYAALDVLYLKVFYYRMIYVATEDESTDLGKKNIMDLYKNVLNEITRFVYLERNNVTYLMATCKKDVDIVNNYFIRTTNGILKMIDIFNQVSLNLETASPKINVDNFLKINHFKTPVVTIIKRLVYGFISQKCRVYKDKSTLWTDKLENNFIFDFMEEMKFNYILKMYQDLAITLQTRVNSICSQNK</sequence>
<dbReference type="InterPro" id="IPR036397">
    <property type="entry name" value="RNaseH_sf"/>
</dbReference>
<accession>A0A2K9V8R0</accession>